<dbReference type="OrthoDB" id="3211671at2759"/>
<gene>
    <name evidence="1" type="ORF">K503DRAFT_701539</name>
</gene>
<dbReference type="STRING" id="1314800.A0A1B7MJK4"/>
<protein>
    <recommendedName>
        <fullName evidence="3">Chromo domain-containing protein</fullName>
    </recommendedName>
</protein>
<dbReference type="AlphaFoldDB" id="A0A1B7MJK4"/>
<organism evidence="1 2">
    <name type="scientific">Rhizopogon vinicolor AM-OR11-026</name>
    <dbReference type="NCBI Taxonomy" id="1314800"/>
    <lineage>
        <taxon>Eukaryota</taxon>
        <taxon>Fungi</taxon>
        <taxon>Dikarya</taxon>
        <taxon>Basidiomycota</taxon>
        <taxon>Agaricomycotina</taxon>
        <taxon>Agaricomycetes</taxon>
        <taxon>Agaricomycetidae</taxon>
        <taxon>Boletales</taxon>
        <taxon>Suillineae</taxon>
        <taxon>Rhizopogonaceae</taxon>
        <taxon>Rhizopogon</taxon>
    </lineage>
</organism>
<dbReference type="Proteomes" id="UP000092154">
    <property type="component" value="Unassembled WGS sequence"/>
</dbReference>
<dbReference type="EMBL" id="KV448917">
    <property type="protein sequence ID" value="OAX32781.1"/>
    <property type="molecule type" value="Genomic_DNA"/>
</dbReference>
<dbReference type="InterPro" id="IPR016197">
    <property type="entry name" value="Chromo-like_dom_sf"/>
</dbReference>
<feature type="non-terminal residue" evidence="1">
    <location>
        <position position="1"/>
    </location>
</feature>
<sequence>LRQRGVHSVFHSSLLRIHIPNDDCLFPGRTDTQIVDLDSQEPEWIVDTILSHKGSGENATFEVRWCAGDVTWLAYHQVSHLGTLAEYLDLIGVWHSKIARRAWNTSS</sequence>
<name>A0A1B7MJK4_9AGAM</name>
<keyword evidence="2" id="KW-1185">Reference proteome</keyword>
<evidence type="ECO:0000313" key="2">
    <source>
        <dbReference type="Proteomes" id="UP000092154"/>
    </source>
</evidence>
<dbReference type="InParanoid" id="A0A1B7MJK4"/>
<proteinExistence type="predicted"/>
<evidence type="ECO:0008006" key="3">
    <source>
        <dbReference type="Google" id="ProtNLM"/>
    </source>
</evidence>
<evidence type="ECO:0000313" key="1">
    <source>
        <dbReference type="EMBL" id="OAX32781.1"/>
    </source>
</evidence>
<accession>A0A1B7MJK4</accession>
<dbReference type="SUPFAM" id="SSF54160">
    <property type="entry name" value="Chromo domain-like"/>
    <property type="match status" value="1"/>
</dbReference>
<reference evidence="1 2" key="1">
    <citation type="submission" date="2016-06" db="EMBL/GenBank/DDBJ databases">
        <title>Comparative genomics of the ectomycorrhizal sister species Rhizopogon vinicolor and Rhizopogon vesiculosus (Basidiomycota: Boletales) reveals a divergence of the mating type B locus.</title>
        <authorList>
            <consortium name="DOE Joint Genome Institute"/>
            <person name="Mujic A.B."/>
            <person name="Kuo A."/>
            <person name="Tritt A."/>
            <person name="Lipzen A."/>
            <person name="Chen C."/>
            <person name="Johnson J."/>
            <person name="Sharma A."/>
            <person name="Barry K."/>
            <person name="Grigoriev I.V."/>
            <person name="Spatafora J.W."/>
        </authorList>
    </citation>
    <scope>NUCLEOTIDE SEQUENCE [LARGE SCALE GENOMIC DNA]</scope>
    <source>
        <strain evidence="1 2">AM-OR11-026</strain>
    </source>
</reference>